<dbReference type="PANTHER" id="PTHR10846:SF8">
    <property type="entry name" value="INNER MEMBRANE PROTEIN YRBG"/>
    <property type="match status" value="1"/>
</dbReference>
<keyword evidence="4 5" id="KW-0472">Membrane</keyword>
<feature type="transmembrane region" description="Helical" evidence="5">
    <location>
        <begin position="41"/>
        <end position="66"/>
    </location>
</feature>
<dbReference type="InterPro" id="IPR004481">
    <property type="entry name" value="K/Na/Ca-exchanger"/>
</dbReference>
<reference evidence="7 8" key="1">
    <citation type="submission" date="2016-11" db="EMBL/GenBank/DDBJ databases">
        <authorList>
            <person name="Jaros S."/>
            <person name="Januszkiewicz K."/>
            <person name="Wedrychowicz H."/>
        </authorList>
    </citation>
    <scope>NUCLEOTIDE SEQUENCE [LARGE SCALE GENOMIC DNA]</scope>
    <source>
        <strain evidence="7 8">DSM 10502</strain>
    </source>
</reference>
<feature type="transmembrane region" description="Helical" evidence="5">
    <location>
        <begin position="328"/>
        <end position="343"/>
    </location>
</feature>
<dbReference type="OrthoDB" id="9794225at2"/>
<dbReference type="GO" id="GO:0008273">
    <property type="term" value="F:calcium, potassium:sodium antiporter activity"/>
    <property type="evidence" value="ECO:0007669"/>
    <property type="project" value="TreeGrafter"/>
</dbReference>
<evidence type="ECO:0000313" key="8">
    <source>
        <dbReference type="Proteomes" id="UP000184404"/>
    </source>
</evidence>
<dbReference type="AlphaFoldDB" id="A0A1M4W811"/>
<dbReference type="InterPro" id="IPR044880">
    <property type="entry name" value="NCX_ion-bd_dom_sf"/>
</dbReference>
<feature type="transmembrane region" description="Helical" evidence="5">
    <location>
        <begin position="276"/>
        <end position="296"/>
    </location>
</feature>
<evidence type="ECO:0000256" key="2">
    <source>
        <dbReference type="ARBA" id="ARBA00022692"/>
    </source>
</evidence>
<keyword evidence="8" id="KW-1185">Reference proteome</keyword>
<dbReference type="GO" id="GO:0006874">
    <property type="term" value="P:intracellular calcium ion homeostasis"/>
    <property type="evidence" value="ECO:0007669"/>
    <property type="project" value="TreeGrafter"/>
</dbReference>
<dbReference type="PANTHER" id="PTHR10846">
    <property type="entry name" value="SODIUM/POTASSIUM/CALCIUM EXCHANGER"/>
    <property type="match status" value="1"/>
</dbReference>
<proteinExistence type="predicted"/>
<dbReference type="GO" id="GO:0005262">
    <property type="term" value="F:calcium channel activity"/>
    <property type="evidence" value="ECO:0007669"/>
    <property type="project" value="TreeGrafter"/>
</dbReference>
<dbReference type="InterPro" id="IPR004837">
    <property type="entry name" value="NaCa_Exmemb"/>
</dbReference>
<feature type="transmembrane region" description="Helical" evidence="5">
    <location>
        <begin position="303"/>
        <end position="322"/>
    </location>
</feature>
<feature type="domain" description="Sodium/calcium exchanger membrane region" evidence="6">
    <location>
        <begin position="220"/>
        <end position="342"/>
    </location>
</feature>
<evidence type="ECO:0000256" key="4">
    <source>
        <dbReference type="ARBA" id="ARBA00023136"/>
    </source>
</evidence>
<feature type="domain" description="Sodium/calcium exchanger membrane region" evidence="6">
    <location>
        <begin position="8"/>
        <end position="155"/>
    </location>
</feature>
<organism evidence="7 8">
    <name type="scientific">Schwartzia succinivorans DSM 10502</name>
    <dbReference type="NCBI Taxonomy" id="1123243"/>
    <lineage>
        <taxon>Bacteria</taxon>
        <taxon>Bacillati</taxon>
        <taxon>Bacillota</taxon>
        <taxon>Negativicutes</taxon>
        <taxon>Selenomonadales</taxon>
        <taxon>Selenomonadaceae</taxon>
        <taxon>Schwartzia</taxon>
    </lineage>
</organism>
<feature type="transmembrane region" description="Helical" evidence="5">
    <location>
        <begin position="230"/>
        <end position="249"/>
    </location>
</feature>
<keyword evidence="2 5" id="KW-0812">Transmembrane</keyword>
<evidence type="ECO:0000256" key="3">
    <source>
        <dbReference type="ARBA" id="ARBA00022989"/>
    </source>
</evidence>
<gene>
    <name evidence="7" type="ORF">SAMN02745190_01136</name>
</gene>
<keyword evidence="3 5" id="KW-1133">Transmembrane helix</keyword>
<dbReference type="NCBIfam" id="TIGR00367">
    <property type="entry name" value="calcium/sodium antiporter"/>
    <property type="match status" value="1"/>
</dbReference>
<evidence type="ECO:0000256" key="5">
    <source>
        <dbReference type="SAM" id="Phobius"/>
    </source>
</evidence>
<dbReference type="Proteomes" id="UP000184404">
    <property type="component" value="Unassembled WGS sequence"/>
</dbReference>
<protein>
    <submittedName>
        <fullName evidence="7">Cation:H+ antiporter</fullName>
    </submittedName>
</protein>
<evidence type="ECO:0000313" key="7">
    <source>
        <dbReference type="EMBL" id="SHE77356.1"/>
    </source>
</evidence>
<accession>A0A1M4W811</accession>
<feature type="transmembrane region" description="Helical" evidence="5">
    <location>
        <begin position="190"/>
        <end position="209"/>
    </location>
</feature>
<dbReference type="Gene3D" id="1.20.1420.30">
    <property type="entry name" value="NCX, central ion-binding region"/>
    <property type="match status" value="1"/>
</dbReference>
<sequence length="344" mass="35892">MLTSIITSVISLVVGFMFLIKGADAFVDGSSAVAKRLNVPPLIIGLTIVSLGTSLPELAVSVTAALAGSNSLAISNVIGSNMFNTLVVLGMSAVFVPLVVDGSTRSFDIPFSILVSVAMIGLALTGAAPEDGSAGMLDRMDGIVLLLLFAFFLVRTVYSALKFRSAKMQMEAEQMEEDITSEGPKSMGTAAVYIVLGIIAIIAGGDLVVGGDRMVFGMEFHYGATTLARLFGLSETLIGLTIVACGTSLPELVTSVVAAKKDEVDMAVGNAVGSNIFNVLGILGVATVIQPVALIAENIIDAGVLLAVSVMLLVFAWTKGTISRNEGILMLATYMIYLMYICMR</sequence>
<evidence type="ECO:0000259" key="6">
    <source>
        <dbReference type="Pfam" id="PF01699"/>
    </source>
</evidence>
<dbReference type="GO" id="GO:0005886">
    <property type="term" value="C:plasma membrane"/>
    <property type="evidence" value="ECO:0007669"/>
    <property type="project" value="TreeGrafter"/>
</dbReference>
<dbReference type="RefSeq" id="WP_072935217.1">
    <property type="nucleotide sequence ID" value="NZ_FQUG01000004.1"/>
</dbReference>
<dbReference type="STRING" id="1123243.SAMN02745190_01136"/>
<name>A0A1M4W811_9FIRM</name>
<feature type="transmembrane region" description="Helical" evidence="5">
    <location>
        <begin position="140"/>
        <end position="161"/>
    </location>
</feature>
<evidence type="ECO:0000256" key="1">
    <source>
        <dbReference type="ARBA" id="ARBA00004141"/>
    </source>
</evidence>
<dbReference type="Pfam" id="PF01699">
    <property type="entry name" value="Na_Ca_ex"/>
    <property type="match status" value="2"/>
</dbReference>
<comment type="subcellular location">
    <subcellularLocation>
        <location evidence="1">Membrane</location>
        <topology evidence="1">Multi-pass membrane protein</topology>
    </subcellularLocation>
</comment>
<feature type="transmembrane region" description="Helical" evidence="5">
    <location>
        <begin position="111"/>
        <end position="128"/>
    </location>
</feature>
<dbReference type="EMBL" id="FQUG01000004">
    <property type="protein sequence ID" value="SHE77356.1"/>
    <property type="molecule type" value="Genomic_DNA"/>
</dbReference>
<feature type="transmembrane region" description="Helical" evidence="5">
    <location>
        <begin position="78"/>
        <end position="99"/>
    </location>
</feature>